<dbReference type="GO" id="GO:0006511">
    <property type="term" value="P:ubiquitin-dependent protein catabolic process"/>
    <property type="evidence" value="ECO:0000318"/>
    <property type="project" value="GO_Central"/>
</dbReference>
<evidence type="ECO:0000256" key="9">
    <source>
        <dbReference type="SAM" id="SignalP"/>
    </source>
</evidence>
<accession>A0A2K2DAN9</accession>
<dbReference type="PROSITE" id="PS50089">
    <property type="entry name" value="ZF_RING_2"/>
    <property type="match status" value="1"/>
</dbReference>
<organism evidence="11">
    <name type="scientific">Brachypodium distachyon</name>
    <name type="common">Purple false brome</name>
    <name type="synonym">Trachynia distachya</name>
    <dbReference type="NCBI Taxonomy" id="15368"/>
    <lineage>
        <taxon>Eukaryota</taxon>
        <taxon>Viridiplantae</taxon>
        <taxon>Streptophyta</taxon>
        <taxon>Embryophyta</taxon>
        <taxon>Tracheophyta</taxon>
        <taxon>Spermatophyta</taxon>
        <taxon>Magnoliopsida</taxon>
        <taxon>Liliopsida</taxon>
        <taxon>Poales</taxon>
        <taxon>Poaceae</taxon>
        <taxon>BOP clade</taxon>
        <taxon>Pooideae</taxon>
        <taxon>Stipodae</taxon>
        <taxon>Brachypodieae</taxon>
        <taxon>Brachypodium</taxon>
    </lineage>
</organism>
<keyword evidence="4 7" id="KW-0863">Zinc-finger</keyword>
<evidence type="ECO:0000259" key="10">
    <source>
        <dbReference type="PROSITE" id="PS50089"/>
    </source>
</evidence>
<keyword evidence="8" id="KW-0472">Membrane</keyword>
<keyword evidence="9" id="KW-0732">Signal</keyword>
<keyword evidence="5" id="KW-0862">Zinc</keyword>
<dbReference type="EnsemblPlants" id="PNT71342">
    <property type="protein sequence ID" value="PNT71342"/>
    <property type="gene ID" value="BRADI_2g26383v3"/>
</dbReference>
<feature type="signal peptide" evidence="9">
    <location>
        <begin position="1"/>
        <end position="26"/>
    </location>
</feature>
<evidence type="ECO:0000256" key="4">
    <source>
        <dbReference type="ARBA" id="ARBA00022771"/>
    </source>
</evidence>
<dbReference type="InterPro" id="IPR001841">
    <property type="entry name" value="Znf_RING"/>
</dbReference>
<dbReference type="EMBL" id="CM000881">
    <property type="protein sequence ID" value="PNT71342.1"/>
    <property type="molecule type" value="Genomic_DNA"/>
</dbReference>
<dbReference type="SUPFAM" id="SSF57850">
    <property type="entry name" value="RING/U-box"/>
    <property type="match status" value="1"/>
</dbReference>
<dbReference type="Proteomes" id="UP000008810">
    <property type="component" value="Chromosome 2"/>
</dbReference>
<dbReference type="InterPro" id="IPR013083">
    <property type="entry name" value="Znf_RING/FYVE/PHD"/>
</dbReference>
<keyword evidence="8" id="KW-0812">Transmembrane</keyword>
<dbReference type="Pfam" id="PF13639">
    <property type="entry name" value="zf-RING_2"/>
    <property type="match status" value="1"/>
</dbReference>
<evidence type="ECO:0000313" key="13">
    <source>
        <dbReference type="Proteomes" id="UP000008810"/>
    </source>
</evidence>
<evidence type="ECO:0000256" key="7">
    <source>
        <dbReference type="PROSITE-ProRule" id="PRU00175"/>
    </source>
</evidence>
<feature type="domain" description="RING-type" evidence="10">
    <location>
        <begin position="139"/>
        <end position="181"/>
    </location>
</feature>
<dbReference type="Gene3D" id="3.30.40.10">
    <property type="entry name" value="Zinc/RING finger domain, C3HC4 (zinc finger)"/>
    <property type="match status" value="1"/>
</dbReference>
<name>A0A2K2DAN9_BRADI</name>
<keyword evidence="3" id="KW-0479">Metal-binding</keyword>
<reference evidence="11" key="2">
    <citation type="submission" date="2017-06" db="EMBL/GenBank/DDBJ databases">
        <title>WGS assembly of Brachypodium distachyon.</title>
        <authorList>
            <consortium name="The International Brachypodium Initiative"/>
            <person name="Lucas S."/>
            <person name="Harmon-Smith M."/>
            <person name="Lail K."/>
            <person name="Tice H."/>
            <person name="Grimwood J."/>
            <person name="Bruce D."/>
            <person name="Barry K."/>
            <person name="Shu S."/>
            <person name="Lindquist E."/>
            <person name="Wang M."/>
            <person name="Pitluck S."/>
            <person name="Vogel J.P."/>
            <person name="Garvin D.F."/>
            <person name="Mockler T.C."/>
            <person name="Schmutz J."/>
            <person name="Rokhsar D."/>
            <person name="Bevan M.W."/>
        </authorList>
    </citation>
    <scope>NUCLEOTIDE SEQUENCE</scope>
    <source>
        <strain evidence="11">Bd21</strain>
    </source>
</reference>
<comment type="catalytic activity">
    <reaction evidence="1">
        <text>S-ubiquitinyl-[E2 ubiquitin-conjugating enzyme]-L-cysteine + [acceptor protein]-L-lysine = [E2 ubiquitin-conjugating enzyme]-L-cysteine + N(6)-ubiquitinyl-[acceptor protein]-L-lysine.</text>
        <dbReference type="EC" id="2.3.2.27"/>
    </reaction>
</comment>
<keyword evidence="13" id="KW-1185">Reference proteome</keyword>
<protein>
    <recommendedName>
        <fullName evidence="2">RING-type E3 ubiquitin transferase</fullName>
        <ecNumber evidence="2">2.3.2.27</ecNumber>
    </recommendedName>
</protein>
<dbReference type="AlphaFoldDB" id="A0A2K2DAN9"/>
<proteinExistence type="inferred from homology"/>
<dbReference type="Gramene" id="PNT71342">
    <property type="protein sequence ID" value="PNT71342"/>
    <property type="gene ID" value="BRADI_2g26383v3"/>
</dbReference>
<dbReference type="EC" id="2.3.2.27" evidence="2"/>
<comment type="similarity">
    <text evidence="6">Belongs to the RING-type zinc finger family. ATL subfamily.</text>
</comment>
<keyword evidence="8" id="KW-1133">Transmembrane helix</keyword>
<feature type="chain" id="PRO_5043158641" description="RING-type E3 ubiquitin transferase" evidence="9">
    <location>
        <begin position="27"/>
        <end position="201"/>
    </location>
</feature>
<dbReference type="KEGG" id="bdi:100829692"/>
<evidence type="ECO:0000256" key="2">
    <source>
        <dbReference type="ARBA" id="ARBA00012483"/>
    </source>
</evidence>
<reference evidence="12" key="3">
    <citation type="submission" date="2018-08" db="UniProtKB">
        <authorList>
            <consortium name="EnsemblPlants"/>
        </authorList>
    </citation>
    <scope>IDENTIFICATION</scope>
    <source>
        <strain evidence="12">cv. Bd21</strain>
    </source>
</reference>
<evidence type="ECO:0000313" key="11">
    <source>
        <dbReference type="EMBL" id="PNT71342.1"/>
    </source>
</evidence>
<evidence type="ECO:0000256" key="3">
    <source>
        <dbReference type="ARBA" id="ARBA00022723"/>
    </source>
</evidence>
<evidence type="ECO:0000256" key="8">
    <source>
        <dbReference type="SAM" id="Phobius"/>
    </source>
</evidence>
<evidence type="ECO:0000313" key="12">
    <source>
        <dbReference type="EnsemblPlants" id="PNT71342"/>
    </source>
</evidence>
<reference evidence="11 12" key="1">
    <citation type="journal article" date="2010" name="Nature">
        <title>Genome sequencing and analysis of the model grass Brachypodium distachyon.</title>
        <authorList>
            <consortium name="International Brachypodium Initiative"/>
        </authorList>
    </citation>
    <scope>NUCLEOTIDE SEQUENCE [LARGE SCALE GENOMIC DNA]</scope>
    <source>
        <strain evidence="11 12">Bd21</strain>
    </source>
</reference>
<dbReference type="SMART" id="SM00184">
    <property type="entry name" value="RING"/>
    <property type="match status" value="1"/>
</dbReference>
<dbReference type="GO" id="GO:0061630">
    <property type="term" value="F:ubiquitin protein ligase activity"/>
    <property type="evidence" value="ECO:0000318"/>
    <property type="project" value="GO_Central"/>
</dbReference>
<dbReference type="STRING" id="15368.A0A2K2DAN9"/>
<dbReference type="PANTHER" id="PTHR14155">
    <property type="entry name" value="RING FINGER DOMAIN-CONTAINING"/>
    <property type="match status" value="1"/>
</dbReference>
<evidence type="ECO:0000256" key="1">
    <source>
        <dbReference type="ARBA" id="ARBA00000900"/>
    </source>
</evidence>
<evidence type="ECO:0000256" key="5">
    <source>
        <dbReference type="ARBA" id="ARBA00022833"/>
    </source>
</evidence>
<gene>
    <name evidence="11" type="ORF">BRADI_2g26383v3</name>
</gene>
<sequence>MHKLSHCRRSIDLLISLFAFSTYATGESLEAEAASITAMASFGPTSLPGSEHQHHTNKATVIFSYTCVALTSTALFSVLFFFCYQVRNRAPVAAAGAGTGPGQGPRRRSVDLARLPEFAYTPSARHSARGGSSGDGAQCSVCLGTVQASEMVRLLPLCKHLYHVECIDMWLASHDTCPVCRSEVEPPGDGEPAMTAEQLPV</sequence>
<dbReference type="CDD" id="cd16461">
    <property type="entry name" value="RING-H2_EL5-like"/>
    <property type="match status" value="1"/>
</dbReference>
<evidence type="ECO:0000256" key="6">
    <source>
        <dbReference type="ARBA" id="ARBA00024209"/>
    </source>
</evidence>
<dbReference type="InterPro" id="IPR053238">
    <property type="entry name" value="RING-H2_zinc_finger"/>
</dbReference>
<feature type="transmembrane region" description="Helical" evidence="8">
    <location>
        <begin position="62"/>
        <end position="84"/>
    </location>
</feature>
<dbReference type="GO" id="GO:0008270">
    <property type="term" value="F:zinc ion binding"/>
    <property type="evidence" value="ECO:0007669"/>
    <property type="project" value="UniProtKB-KW"/>
</dbReference>
<dbReference type="OrthoDB" id="8062037at2759"/>
<dbReference type="PANTHER" id="PTHR14155:SF627">
    <property type="entry name" value="OS06G0192800 PROTEIN"/>
    <property type="match status" value="1"/>
</dbReference>